<keyword evidence="3" id="KW-1185">Reference proteome</keyword>
<name>A0A4Y2BZL7_ARAVE</name>
<dbReference type="AlphaFoldDB" id="A0A4Y2BZL7"/>
<evidence type="ECO:0000313" key="3">
    <source>
        <dbReference type="Proteomes" id="UP000499080"/>
    </source>
</evidence>
<protein>
    <recommendedName>
        <fullName evidence="4">Mos1 transposase HTH domain-containing protein</fullName>
    </recommendedName>
</protein>
<evidence type="ECO:0008006" key="4">
    <source>
        <dbReference type="Google" id="ProtNLM"/>
    </source>
</evidence>
<feature type="chain" id="PRO_5021213105" description="Mos1 transposase HTH domain-containing protein" evidence="1">
    <location>
        <begin position="20"/>
        <end position="144"/>
    </location>
</feature>
<accession>A0A4Y2BZL7</accession>
<dbReference type="InterPro" id="IPR052709">
    <property type="entry name" value="Transposase-MT_Hybrid"/>
</dbReference>
<keyword evidence="1" id="KW-0732">Signal</keyword>
<comment type="caution">
    <text evidence="2">The sequence shown here is derived from an EMBL/GenBank/DDBJ whole genome shotgun (WGS) entry which is preliminary data.</text>
</comment>
<reference evidence="2 3" key="1">
    <citation type="journal article" date="2019" name="Sci. Rep.">
        <title>Orb-weaving spider Araneus ventricosus genome elucidates the spidroin gene catalogue.</title>
        <authorList>
            <person name="Kono N."/>
            <person name="Nakamura H."/>
            <person name="Ohtoshi R."/>
            <person name="Moran D.A.P."/>
            <person name="Shinohara A."/>
            <person name="Yoshida Y."/>
            <person name="Fujiwara M."/>
            <person name="Mori M."/>
            <person name="Tomita M."/>
            <person name="Arakawa K."/>
        </authorList>
    </citation>
    <scope>NUCLEOTIDE SEQUENCE [LARGE SCALE GENOMIC DNA]</scope>
</reference>
<gene>
    <name evidence="2" type="ORF">AVEN_84959_1</name>
</gene>
<evidence type="ECO:0000313" key="2">
    <source>
        <dbReference type="EMBL" id="GBL97259.1"/>
    </source>
</evidence>
<dbReference type="Gene3D" id="1.10.10.1450">
    <property type="match status" value="1"/>
</dbReference>
<proteinExistence type="predicted"/>
<sequence length="144" mass="16735">MRLTFRACALSICICWLASDDITEEFDRIQVCEYLKCLSQLKIAVIRFLNAKDVKAAEINRQISEVHEENIMSEGRVRKWIREFKDARTNMHDEEKSGRSSVITEDLVQKVGEVRENRHFTISSLSNEFPQVSRSVLYGIVTEH</sequence>
<feature type="signal peptide" evidence="1">
    <location>
        <begin position="1"/>
        <end position="19"/>
    </location>
</feature>
<dbReference type="Proteomes" id="UP000499080">
    <property type="component" value="Unassembled WGS sequence"/>
</dbReference>
<dbReference type="OrthoDB" id="8191996at2759"/>
<dbReference type="EMBL" id="BGPR01000128">
    <property type="protein sequence ID" value="GBL97259.1"/>
    <property type="molecule type" value="Genomic_DNA"/>
</dbReference>
<dbReference type="PANTHER" id="PTHR46060">
    <property type="entry name" value="MARINER MOS1 TRANSPOSASE-LIKE PROTEIN"/>
    <property type="match status" value="1"/>
</dbReference>
<evidence type="ECO:0000256" key="1">
    <source>
        <dbReference type="SAM" id="SignalP"/>
    </source>
</evidence>
<dbReference type="PANTHER" id="PTHR46060:SF1">
    <property type="entry name" value="MARINER MOS1 TRANSPOSASE-LIKE PROTEIN"/>
    <property type="match status" value="1"/>
</dbReference>
<organism evidence="2 3">
    <name type="scientific">Araneus ventricosus</name>
    <name type="common">Orbweaver spider</name>
    <name type="synonym">Epeira ventricosa</name>
    <dbReference type="NCBI Taxonomy" id="182803"/>
    <lineage>
        <taxon>Eukaryota</taxon>
        <taxon>Metazoa</taxon>
        <taxon>Ecdysozoa</taxon>
        <taxon>Arthropoda</taxon>
        <taxon>Chelicerata</taxon>
        <taxon>Arachnida</taxon>
        <taxon>Araneae</taxon>
        <taxon>Araneomorphae</taxon>
        <taxon>Entelegynae</taxon>
        <taxon>Araneoidea</taxon>
        <taxon>Araneidae</taxon>
        <taxon>Araneus</taxon>
    </lineage>
</organism>